<protein>
    <recommendedName>
        <fullName evidence="2">NADP-dependent oxidoreductase domain-containing protein</fullName>
    </recommendedName>
</protein>
<evidence type="ECO:0000313" key="4">
    <source>
        <dbReference type="Proteomes" id="UP000027073"/>
    </source>
</evidence>
<dbReference type="VEuPathDB" id="FungiDB:PLEOSDRAFT_1087970"/>
<proteinExistence type="predicted"/>
<feature type="domain" description="NADP-dependent oxidoreductase" evidence="2">
    <location>
        <begin position="20"/>
        <end position="335"/>
    </location>
</feature>
<reference evidence="4" key="1">
    <citation type="journal article" date="2014" name="Proc. Natl. Acad. Sci. U.S.A.">
        <title>Extensive sampling of basidiomycete genomes demonstrates inadequacy of the white-rot/brown-rot paradigm for wood decay fungi.</title>
        <authorList>
            <person name="Riley R."/>
            <person name="Salamov A.A."/>
            <person name="Brown D.W."/>
            <person name="Nagy L.G."/>
            <person name="Floudas D."/>
            <person name="Held B.W."/>
            <person name="Levasseur A."/>
            <person name="Lombard V."/>
            <person name="Morin E."/>
            <person name="Otillar R."/>
            <person name="Lindquist E.A."/>
            <person name="Sun H."/>
            <person name="LaButti K.M."/>
            <person name="Schmutz J."/>
            <person name="Jabbour D."/>
            <person name="Luo H."/>
            <person name="Baker S.E."/>
            <person name="Pisabarro A.G."/>
            <person name="Walton J.D."/>
            <person name="Blanchette R.A."/>
            <person name="Henrissat B."/>
            <person name="Martin F."/>
            <person name="Cullen D."/>
            <person name="Hibbett D.S."/>
            <person name="Grigoriev I.V."/>
        </authorList>
    </citation>
    <scope>NUCLEOTIDE SEQUENCE [LARGE SCALE GENOMIC DNA]</scope>
    <source>
        <strain evidence="4">PC15</strain>
    </source>
</reference>
<dbReference type="Proteomes" id="UP000027073">
    <property type="component" value="Unassembled WGS sequence"/>
</dbReference>
<sequence>MSTNKMQYVRLGKSGLKVSKIILGCMSYGTPEWQKWVLNEEEGIKQIKFAYEHGIQTFDTANVYSNGQSEIVLGKAIKQLNLPRDEIVVMTKVYGVVGREPGFMGFGKSDLDNLGYVNQYGLSRKHIFESVKHSLERLQLDYIDVLQCHRCDPNTPFEETMQALHDVVKAGYVRYVGMSSCYAWQFHAMQNYAINNGLTPFISMQNHYNLLYREEEREMFPTLKHFGVGSIPWSPLARGKLTRPISSQAQTERSQSDLWLSLYDGALGTKDIVTNVEALANKKGVSMAQIAIAWALSKEGVTAPIVGTTSLKNLEDILGAIDVKLTEEEIKSLEEPYKAQAVAGHQ</sequence>
<dbReference type="PANTHER" id="PTHR43364:SF4">
    <property type="entry name" value="NAD(P)-LINKED OXIDOREDUCTASE SUPERFAMILY PROTEIN"/>
    <property type="match status" value="1"/>
</dbReference>
<dbReference type="PANTHER" id="PTHR43364">
    <property type="entry name" value="NADH-SPECIFIC METHYLGLYOXAL REDUCTASE-RELATED"/>
    <property type="match status" value="1"/>
</dbReference>
<dbReference type="STRING" id="1137138.A0A067PBW5"/>
<dbReference type="GO" id="GO:0005829">
    <property type="term" value="C:cytosol"/>
    <property type="evidence" value="ECO:0007669"/>
    <property type="project" value="UniProtKB-ARBA"/>
</dbReference>
<dbReference type="Gene3D" id="3.20.20.100">
    <property type="entry name" value="NADP-dependent oxidoreductase domain"/>
    <property type="match status" value="1"/>
</dbReference>
<dbReference type="FunFam" id="3.20.20.100:FF:000004">
    <property type="entry name" value="Oxidoreductase, aldo/keto reductase"/>
    <property type="match status" value="1"/>
</dbReference>
<evidence type="ECO:0000256" key="1">
    <source>
        <dbReference type="ARBA" id="ARBA00023002"/>
    </source>
</evidence>
<dbReference type="InterPro" id="IPR050523">
    <property type="entry name" value="AKR_Detox_Biosynth"/>
</dbReference>
<dbReference type="GO" id="GO:0016491">
    <property type="term" value="F:oxidoreductase activity"/>
    <property type="evidence" value="ECO:0007669"/>
    <property type="project" value="UniProtKB-KW"/>
</dbReference>
<evidence type="ECO:0000259" key="2">
    <source>
        <dbReference type="Pfam" id="PF00248"/>
    </source>
</evidence>
<keyword evidence="1" id="KW-0560">Oxidoreductase</keyword>
<dbReference type="Pfam" id="PF00248">
    <property type="entry name" value="Aldo_ket_red"/>
    <property type="match status" value="1"/>
</dbReference>
<dbReference type="FunCoup" id="A0A067PBW5">
    <property type="interactions" value="22"/>
</dbReference>
<name>A0A067PBW5_PLEO1</name>
<dbReference type="InterPro" id="IPR036812">
    <property type="entry name" value="NAD(P)_OxRdtase_dom_sf"/>
</dbReference>
<dbReference type="SUPFAM" id="SSF51430">
    <property type="entry name" value="NAD(P)-linked oxidoreductase"/>
    <property type="match status" value="1"/>
</dbReference>
<organism evidence="3 4">
    <name type="scientific">Pleurotus ostreatus (strain PC15)</name>
    <name type="common">Oyster mushroom</name>
    <dbReference type="NCBI Taxonomy" id="1137138"/>
    <lineage>
        <taxon>Eukaryota</taxon>
        <taxon>Fungi</taxon>
        <taxon>Dikarya</taxon>
        <taxon>Basidiomycota</taxon>
        <taxon>Agaricomycotina</taxon>
        <taxon>Agaricomycetes</taxon>
        <taxon>Agaricomycetidae</taxon>
        <taxon>Agaricales</taxon>
        <taxon>Pleurotineae</taxon>
        <taxon>Pleurotaceae</taxon>
        <taxon>Pleurotus</taxon>
    </lineage>
</organism>
<accession>A0A067PBW5</accession>
<dbReference type="CDD" id="cd19079">
    <property type="entry name" value="AKR_EcYajO-like"/>
    <property type="match status" value="1"/>
</dbReference>
<dbReference type="EMBL" id="KL198004">
    <property type="protein sequence ID" value="KDQ33892.1"/>
    <property type="molecule type" value="Genomic_DNA"/>
</dbReference>
<dbReference type="OrthoDB" id="48988at2759"/>
<gene>
    <name evidence="3" type="ORF">PLEOSDRAFT_1087970</name>
</gene>
<dbReference type="HOGENOM" id="CLU_023205_2_0_1"/>
<evidence type="ECO:0000313" key="3">
    <source>
        <dbReference type="EMBL" id="KDQ33892.1"/>
    </source>
</evidence>
<dbReference type="AlphaFoldDB" id="A0A067PBW5"/>
<dbReference type="InParanoid" id="A0A067PBW5"/>
<dbReference type="InterPro" id="IPR023210">
    <property type="entry name" value="NADP_OxRdtase_dom"/>
</dbReference>